<protein>
    <submittedName>
        <fullName evidence="1">Uncharacterized protein</fullName>
    </submittedName>
</protein>
<reference evidence="1 2" key="1">
    <citation type="submission" date="2018-11" db="EMBL/GenBank/DDBJ databases">
        <authorList>
            <person name="Kuo S.-C."/>
            <person name="Chen F.-J."/>
            <person name="Liao Y.-C."/>
        </authorList>
    </citation>
    <scope>NUCLEOTIDE SEQUENCE [LARGE SCALE GENOMIC DNA]</scope>
    <source>
        <strain evidence="1 2">2014S06-099</strain>
    </source>
</reference>
<dbReference type="AlphaFoldDB" id="A0A3G6YKQ9"/>
<proteinExistence type="predicted"/>
<reference evidence="1 2" key="2">
    <citation type="submission" date="2018-12" db="EMBL/GenBank/DDBJ databases">
        <title>Molecular Epidemiology of Emerging Carbapenem-Resistance in Acinetobacter nosocomialis and Acinetobacter pittii in Taiwan, 2010-2014.</title>
        <authorList>
            <person name="Huang W.-C."/>
            <person name="Wang H.-Y."/>
            <person name="Lai J.-F."/>
            <person name="Lauderdale T.-L."/>
            <person name="Sytwu H.-K."/>
        </authorList>
    </citation>
    <scope>NUCLEOTIDE SEQUENCE [LARGE SCALE GENOMIC DNA]</scope>
    <source>
        <strain evidence="1 2">2014S06-099</strain>
    </source>
</reference>
<name>A0A3G6YKQ9_ACIPI</name>
<dbReference type="Proteomes" id="UP000254410">
    <property type="component" value="Chromosome"/>
</dbReference>
<dbReference type="EMBL" id="CP033540">
    <property type="protein sequence ID" value="AZC00847.1"/>
    <property type="molecule type" value="Genomic_DNA"/>
</dbReference>
<sequence length="70" mass="8445">MQAKNFNTNQLYERAMASYFQSYKDDIIFKKSKDKLDDNEKSDNATYNLFILKENIRNFYDLQNAFKKTN</sequence>
<organism evidence="1 2">
    <name type="scientific">Acinetobacter pittii</name>
    <name type="common">Acinetobacter genomosp. 3</name>
    <dbReference type="NCBI Taxonomy" id="48296"/>
    <lineage>
        <taxon>Bacteria</taxon>
        <taxon>Pseudomonadati</taxon>
        <taxon>Pseudomonadota</taxon>
        <taxon>Gammaproteobacteria</taxon>
        <taxon>Moraxellales</taxon>
        <taxon>Moraxellaceae</taxon>
        <taxon>Acinetobacter</taxon>
        <taxon>Acinetobacter calcoaceticus/baumannii complex</taxon>
    </lineage>
</organism>
<gene>
    <name evidence="1" type="ORF">DKE52_013820</name>
</gene>
<evidence type="ECO:0000313" key="2">
    <source>
        <dbReference type="Proteomes" id="UP000254410"/>
    </source>
</evidence>
<evidence type="ECO:0000313" key="1">
    <source>
        <dbReference type="EMBL" id="AZC00847.1"/>
    </source>
</evidence>
<accession>A0A3G6YKQ9</accession>